<organism evidence="2 3">
    <name type="scientific">Thermothielavioides terrestris (strain ATCC 38088 / NRRL 8126)</name>
    <name type="common">Thielavia terrestris</name>
    <dbReference type="NCBI Taxonomy" id="578455"/>
    <lineage>
        <taxon>Eukaryota</taxon>
        <taxon>Fungi</taxon>
        <taxon>Dikarya</taxon>
        <taxon>Ascomycota</taxon>
        <taxon>Pezizomycotina</taxon>
        <taxon>Sordariomycetes</taxon>
        <taxon>Sordariomycetidae</taxon>
        <taxon>Sordariales</taxon>
        <taxon>Chaetomiaceae</taxon>
        <taxon>Thermothielavioides</taxon>
        <taxon>Thermothielavioides terrestris</taxon>
    </lineage>
</organism>
<feature type="compositionally biased region" description="Polar residues" evidence="1">
    <location>
        <begin position="85"/>
        <end position="115"/>
    </location>
</feature>
<dbReference type="KEGG" id="ttt:THITE_2107972"/>
<name>G2QWU0_THETT</name>
<feature type="region of interest" description="Disordered" evidence="1">
    <location>
        <begin position="69"/>
        <end position="115"/>
    </location>
</feature>
<dbReference type="HOGENOM" id="CLU_1817129_0_0_1"/>
<dbReference type="Proteomes" id="UP000008181">
    <property type="component" value="Chromosome 1"/>
</dbReference>
<accession>G2QWU0</accession>
<proteinExistence type="predicted"/>
<evidence type="ECO:0000256" key="1">
    <source>
        <dbReference type="SAM" id="MobiDB-lite"/>
    </source>
</evidence>
<keyword evidence="3" id="KW-1185">Reference proteome</keyword>
<dbReference type="AlphaFoldDB" id="G2QWU0"/>
<dbReference type="RefSeq" id="XP_003649440.1">
    <property type="nucleotide sequence ID" value="XM_003649392.1"/>
</dbReference>
<evidence type="ECO:0000313" key="2">
    <source>
        <dbReference type="EMBL" id="AEO63104.1"/>
    </source>
</evidence>
<evidence type="ECO:0000313" key="3">
    <source>
        <dbReference type="Proteomes" id="UP000008181"/>
    </source>
</evidence>
<dbReference type="EMBL" id="CP003009">
    <property type="protein sequence ID" value="AEO63104.1"/>
    <property type="molecule type" value="Genomic_DNA"/>
</dbReference>
<protein>
    <submittedName>
        <fullName evidence="2">Uncharacterized protein</fullName>
    </submittedName>
</protein>
<sequence>MEELTRDFDLMRIDCDADSIEDGSEAGQPGADRPNLGFPAFPLSAECFKGLRNVFQLFLPAGFQHADGQLTGPGTARLADGAGLRQSSPPSPSTNTIASRSPSLPQQGSGSASGTSLPTLIFQPVYIAGNVQVSFNGSSHSQ</sequence>
<gene>
    <name evidence="2" type="ORF">THITE_2107972</name>
</gene>
<dbReference type="GeneID" id="11517518"/>
<reference evidence="2 3" key="1">
    <citation type="journal article" date="2011" name="Nat. Biotechnol.">
        <title>Comparative genomic analysis of the thermophilic biomass-degrading fungi Myceliophthora thermophila and Thielavia terrestris.</title>
        <authorList>
            <person name="Berka R.M."/>
            <person name="Grigoriev I.V."/>
            <person name="Otillar R."/>
            <person name="Salamov A."/>
            <person name="Grimwood J."/>
            <person name="Reid I."/>
            <person name="Ishmael N."/>
            <person name="John T."/>
            <person name="Darmond C."/>
            <person name="Moisan M.-C."/>
            <person name="Henrissat B."/>
            <person name="Coutinho P.M."/>
            <person name="Lombard V."/>
            <person name="Natvig D.O."/>
            <person name="Lindquist E."/>
            <person name="Schmutz J."/>
            <person name="Lucas S."/>
            <person name="Harris P."/>
            <person name="Powlowski J."/>
            <person name="Bellemare A."/>
            <person name="Taylor D."/>
            <person name="Butler G."/>
            <person name="de Vries R.P."/>
            <person name="Allijn I.E."/>
            <person name="van den Brink J."/>
            <person name="Ushinsky S."/>
            <person name="Storms R."/>
            <person name="Powell A.J."/>
            <person name="Paulsen I.T."/>
            <person name="Elbourne L.D.H."/>
            <person name="Baker S.E."/>
            <person name="Magnuson J."/>
            <person name="LaBoissiere S."/>
            <person name="Clutterbuck A.J."/>
            <person name="Martinez D."/>
            <person name="Wogulis M."/>
            <person name="de Leon A.L."/>
            <person name="Rey M.W."/>
            <person name="Tsang A."/>
        </authorList>
    </citation>
    <scope>NUCLEOTIDE SEQUENCE [LARGE SCALE GENOMIC DNA]</scope>
    <source>
        <strain evidence="3">ATCC 38088 / NRRL 8126</strain>
    </source>
</reference>